<organism evidence="1 2">
    <name type="scientific">Marinagarivorans cellulosilyticus</name>
    <dbReference type="NCBI Taxonomy" id="2721545"/>
    <lineage>
        <taxon>Bacteria</taxon>
        <taxon>Pseudomonadati</taxon>
        <taxon>Pseudomonadota</taxon>
        <taxon>Gammaproteobacteria</taxon>
        <taxon>Cellvibrionales</taxon>
        <taxon>Cellvibrionaceae</taxon>
        <taxon>Marinagarivorans</taxon>
    </lineage>
</organism>
<sequence>MKILYGVQATGNGHITRARALAERFNQAGIEVDYLFSGRPRENFFDMDIFGNWQCYKGLTFIHESGKLNITKTIHSNSLKTLFADIKNLDLSEYDFVLTDFEPITAWAARKQKKTCIGVGHQYAFFNDVPRRGDNLVSRAIMKHFAPADIHLGLHWHHFGHAILPPIAEIHETHLPVDAKKIVVYLGFESHEDVIQLLEPFKDHLFVIYGPYARYQSHGHIQLKPLSREGFQVDLSTASGVICNAGFELASEAIQLGKKLLVKPLHGQMEQLSNARALEELQLAMTMDSLDTKAVRQWLTGFKGKRVVYPDVAKAIVDWLQYSNKKDTQILADTLWAQVELPSNHSAQTTTSQIQAA</sequence>
<dbReference type="Pfam" id="PF13528">
    <property type="entry name" value="Glyco_trans_1_3"/>
    <property type="match status" value="1"/>
</dbReference>
<accession>A0AAN1WKB6</accession>
<dbReference type="NCBIfam" id="TIGR00661">
    <property type="entry name" value="MJ1255"/>
    <property type="match status" value="1"/>
</dbReference>
<dbReference type="Gene3D" id="3.40.50.2000">
    <property type="entry name" value="Glycogen Phosphorylase B"/>
    <property type="match status" value="1"/>
</dbReference>
<keyword evidence="2" id="KW-1185">Reference proteome</keyword>
<dbReference type="KEGG" id="marq:MARGE09_P3341"/>
<evidence type="ECO:0000313" key="1">
    <source>
        <dbReference type="EMBL" id="BCD99140.1"/>
    </source>
</evidence>
<dbReference type="InterPro" id="IPR005262">
    <property type="entry name" value="MJ1255-like"/>
</dbReference>
<reference evidence="1 2" key="1">
    <citation type="journal article" date="2022" name="IScience">
        <title>An ultrasensitive nanofiber-based assay for enzymatic hydrolysis and deep-sea microbial degradation of cellulose.</title>
        <authorList>
            <person name="Tsudome M."/>
            <person name="Tachioka M."/>
            <person name="Miyazaki M."/>
            <person name="Uchimura K."/>
            <person name="Tsuda M."/>
            <person name="Takaki Y."/>
            <person name="Deguchi S."/>
        </authorList>
    </citation>
    <scope>NUCLEOTIDE SEQUENCE [LARGE SCALE GENOMIC DNA]</scope>
    <source>
        <strain evidence="1 2">GE09</strain>
    </source>
</reference>
<proteinExistence type="predicted"/>
<dbReference type="SUPFAM" id="SSF53756">
    <property type="entry name" value="UDP-Glycosyltransferase/glycogen phosphorylase"/>
    <property type="match status" value="1"/>
</dbReference>
<dbReference type="Proteomes" id="UP001320119">
    <property type="component" value="Chromosome"/>
</dbReference>
<evidence type="ECO:0000313" key="2">
    <source>
        <dbReference type="Proteomes" id="UP001320119"/>
    </source>
</evidence>
<name>A0AAN1WKB6_9GAMM</name>
<protein>
    <recommendedName>
        <fullName evidence="3">Glycosyltransferase</fullName>
    </recommendedName>
</protein>
<dbReference type="RefSeq" id="WP_236984096.1">
    <property type="nucleotide sequence ID" value="NZ_AP023086.1"/>
</dbReference>
<evidence type="ECO:0008006" key="3">
    <source>
        <dbReference type="Google" id="ProtNLM"/>
    </source>
</evidence>
<dbReference type="AlphaFoldDB" id="A0AAN1WKB6"/>
<gene>
    <name evidence="1" type="ORF">MARGE09_P3341</name>
</gene>
<dbReference type="EMBL" id="AP023086">
    <property type="protein sequence ID" value="BCD99140.1"/>
    <property type="molecule type" value="Genomic_DNA"/>
</dbReference>